<dbReference type="Proteomes" id="UP000294575">
    <property type="component" value="Unassembled WGS sequence"/>
</dbReference>
<dbReference type="EC" id="6.3.5.7" evidence="7"/>
<evidence type="ECO:0000256" key="1">
    <source>
        <dbReference type="ARBA" id="ARBA00011123"/>
    </source>
</evidence>
<dbReference type="InterPro" id="IPR036928">
    <property type="entry name" value="AS_sf"/>
</dbReference>
<dbReference type="GO" id="GO:0050567">
    <property type="term" value="F:glutaminyl-tRNA synthase (glutamine-hydrolyzing) activity"/>
    <property type="evidence" value="ECO:0007669"/>
    <property type="project" value="UniProtKB-UniRule"/>
</dbReference>
<dbReference type="GO" id="GO:0005524">
    <property type="term" value="F:ATP binding"/>
    <property type="evidence" value="ECO:0007669"/>
    <property type="project" value="UniProtKB-KW"/>
</dbReference>
<keyword evidence="3 7" id="KW-0436">Ligase</keyword>
<dbReference type="InterPro" id="IPR023631">
    <property type="entry name" value="Amidase_dom"/>
</dbReference>
<evidence type="ECO:0000259" key="8">
    <source>
        <dbReference type="Pfam" id="PF01425"/>
    </source>
</evidence>
<dbReference type="GO" id="GO:0006412">
    <property type="term" value="P:translation"/>
    <property type="evidence" value="ECO:0007669"/>
    <property type="project" value="UniProtKB-UniRule"/>
</dbReference>
<dbReference type="SUPFAM" id="SSF75304">
    <property type="entry name" value="Amidase signature (AS) enzymes"/>
    <property type="match status" value="1"/>
</dbReference>
<dbReference type="RefSeq" id="WP_101496225.1">
    <property type="nucleotide sequence ID" value="NZ_LNJZ01000005.1"/>
</dbReference>
<dbReference type="HAMAP" id="MF_00120">
    <property type="entry name" value="GatA"/>
    <property type="match status" value="1"/>
</dbReference>
<evidence type="ECO:0000313" key="9">
    <source>
        <dbReference type="EMBL" id="TDQ38510.1"/>
    </source>
</evidence>
<keyword evidence="9" id="KW-0808">Transferase</keyword>
<dbReference type="PANTHER" id="PTHR11895:SF151">
    <property type="entry name" value="GLUTAMYL-TRNA(GLN) AMIDOTRANSFERASE SUBUNIT A"/>
    <property type="match status" value="1"/>
</dbReference>
<dbReference type="PANTHER" id="PTHR11895">
    <property type="entry name" value="TRANSAMIDASE"/>
    <property type="match status" value="1"/>
</dbReference>
<dbReference type="Gene3D" id="3.90.1300.10">
    <property type="entry name" value="Amidase signature (AS) domain"/>
    <property type="match status" value="1"/>
</dbReference>
<sequence>MHQQTLAQQARALAKGDYSARELATHYIQRIEQLDPQLNSFITLTAEQTLAQADAADSARANGSASALAGLPLAHQDTFCSKGVRTSCGSKMLDNFVAPYSAHLLEQLAAAGAVSLGKTNMDEFGMAASGTSSFYGATLNPRDAQRISGGAACGSAVAVAAGLASAASGCDSFGDIRLPAAHHGLTGLKPTYGRISRLGMTANASSFDQAGFITRSAEDAALLLQAGAGFDPRDSTSASEPVSDYSTTLGQPLNGLRIGIARNLFDEALDGRIAAQVLASAEQLQQLGATLIDIELAHADQAVACATIIGSGEASTNMSRFDGVRFGHRCDNPASLDDLYQRSRSEGFGPSVQLQVMLGAYYLSVGQYERYYVQAQKVRRLIKQAFVAAFDTVDLILAPVTAALPRLLSEAADVAAERDSQRYTALANLAGLPALSMPCGLVDGLPVGSQLLAPWFQEARLLNAAHQYQLATDWHTGRPSGY</sequence>
<dbReference type="Pfam" id="PF01425">
    <property type="entry name" value="Amidase"/>
    <property type="match status" value="1"/>
</dbReference>
<comment type="catalytic activity">
    <reaction evidence="7">
        <text>L-glutamyl-tRNA(Gln) + L-glutamine + ATP + H2O = L-glutaminyl-tRNA(Gln) + L-glutamate + ADP + phosphate + H(+)</text>
        <dbReference type="Rhea" id="RHEA:17521"/>
        <dbReference type="Rhea" id="RHEA-COMP:9681"/>
        <dbReference type="Rhea" id="RHEA-COMP:9684"/>
        <dbReference type="ChEBI" id="CHEBI:15377"/>
        <dbReference type="ChEBI" id="CHEBI:15378"/>
        <dbReference type="ChEBI" id="CHEBI:29985"/>
        <dbReference type="ChEBI" id="CHEBI:30616"/>
        <dbReference type="ChEBI" id="CHEBI:43474"/>
        <dbReference type="ChEBI" id="CHEBI:58359"/>
        <dbReference type="ChEBI" id="CHEBI:78520"/>
        <dbReference type="ChEBI" id="CHEBI:78521"/>
        <dbReference type="ChEBI" id="CHEBI:456216"/>
        <dbReference type="EC" id="6.3.5.7"/>
    </reaction>
</comment>
<feature type="domain" description="Amidase" evidence="8">
    <location>
        <begin position="22"/>
        <end position="462"/>
    </location>
</feature>
<dbReference type="AlphaFoldDB" id="A0A4R6TX94"/>
<comment type="function">
    <text evidence="7">Allows the formation of correctly charged Gln-tRNA(Gln) through the transamidation of misacylated Glu-tRNA(Gln) in organisms which lack glutaminyl-tRNA synthetase. The reaction takes place in the presence of glutamine and ATP through an activated gamma-phospho-Glu-tRNA(Gln).</text>
</comment>
<keyword evidence="10" id="KW-1185">Reference proteome</keyword>
<dbReference type="EMBL" id="SNYK01000004">
    <property type="protein sequence ID" value="TDQ38510.1"/>
    <property type="molecule type" value="Genomic_DNA"/>
</dbReference>
<evidence type="ECO:0000256" key="4">
    <source>
        <dbReference type="ARBA" id="ARBA00022741"/>
    </source>
</evidence>
<comment type="subunit">
    <text evidence="1 7">Heterotrimer of A, B and C subunits.</text>
</comment>
<evidence type="ECO:0000256" key="7">
    <source>
        <dbReference type="HAMAP-Rule" id="MF_00120"/>
    </source>
</evidence>
<dbReference type="InterPro" id="IPR000120">
    <property type="entry name" value="Amidase"/>
</dbReference>
<evidence type="ECO:0000313" key="10">
    <source>
        <dbReference type="Proteomes" id="UP000294575"/>
    </source>
</evidence>
<keyword evidence="6 7" id="KW-0648">Protein biosynthesis</keyword>
<comment type="caution">
    <text evidence="7">Lacks conserved residue(s) required for the propagation of feature annotation.</text>
</comment>
<dbReference type="OrthoDB" id="9811471at2"/>
<reference evidence="9 10" key="1">
    <citation type="submission" date="2019-03" db="EMBL/GenBank/DDBJ databases">
        <title>Genomic Encyclopedia of Type Strains, Phase IV (KMG-IV): sequencing the most valuable type-strain genomes for metagenomic binning, comparative biology and taxonomic classification.</title>
        <authorList>
            <person name="Goeker M."/>
        </authorList>
    </citation>
    <scope>NUCLEOTIDE SEQUENCE [LARGE SCALE GENOMIC DNA]</scope>
    <source>
        <strain evidence="9 10">DSM 28679</strain>
    </source>
</reference>
<keyword evidence="5 7" id="KW-0067">ATP-binding</keyword>
<comment type="similarity">
    <text evidence="7">Belongs to the amidase family. GatA subfamily.</text>
</comment>
<evidence type="ECO:0000256" key="3">
    <source>
        <dbReference type="ARBA" id="ARBA00022598"/>
    </source>
</evidence>
<evidence type="ECO:0000256" key="2">
    <source>
        <dbReference type="ARBA" id="ARBA00014428"/>
    </source>
</evidence>
<comment type="caution">
    <text evidence="9">The sequence shown here is derived from an EMBL/GenBank/DDBJ whole genome shotgun (WGS) entry which is preliminary data.</text>
</comment>
<gene>
    <name evidence="7" type="primary">gatA</name>
    <name evidence="9" type="ORF">DFQ45_10485</name>
</gene>
<accession>A0A4R6TX94</accession>
<protein>
    <recommendedName>
        <fullName evidence="2 7">Glutamyl-tRNA(Gln) amidotransferase subunit A</fullName>
        <shortName evidence="7">Glu-ADT subunit A</shortName>
        <ecNumber evidence="7">6.3.5.7</ecNumber>
    </recommendedName>
</protein>
<dbReference type="GO" id="GO:0016740">
    <property type="term" value="F:transferase activity"/>
    <property type="evidence" value="ECO:0007669"/>
    <property type="project" value="UniProtKB-KW"/>
</dbReference>
<proteinExistence type="inferred from homology"/>
<dbReference type="GO" id="GO:0030956">
    <property type="term" value="C:glutamyl-tRNA(Gln) amidotransferase complex"/>
    <property type="evidence" value="ECO:0007669"/>
    <property type="project" value="InterPro"/>
</dbReference>
<organism evidence="9 10">
    <name type="scientific">Thiopseudomonas denitrificans</name>
    <dbReference type="NCBI Taxonomy" id="1501432"/>
    <lineage>
        <taxon>Bacteria</taxon>
        <taxon>Pseudomonadati</taxon>
        <taxon>Pseudomonadota</taxon>
        <taxon>Gammaproteobacteria</taxon>
        <taxon>Pseudomonadales</taxon>
        <taxon>Pseudomonadaceae</taxon>
        <taxon>Thiopseudomonas</taxon>
    </lineage>
</organism>
<evidence type="ECO:0000256" key="6">
    <source>
        <dbReference type="ARBA" id="ARBA00022917"/>
    </source>
</evidence>
<dbReference type="InterPro" id="IPR004412">
    <property type="entry name" value="GatA"/>
</dbReference>
<evidence type="ECO:0000256" key="5">
    <source>
        <dbReference type="ARBA" id="ARBA00022840"/>
    </source>
</evidence>
<name>A0A4R6TX94_9GAMM</name>
<keyword evidence="4 7" id="KW-0547">Nucleotide-binding</keyword>